<dbReference type="EMBL" id="FMAE01000015">
    <property type="protein sequence ID" value="SCB51124.1"/>
    <property type="molecule type" value="Genomic_DNA"/>
</dbReference>
<protein>
    <submittedName>
        <fullName evidence="1">Uncharacterized protein</fullName>
    </submittedName>
</protein>
<sequence length="196" mass="21638">MASSMLCPATNASIAATRTNSSSTASFTARKRRNLHRRAHILRQQTSLLEQYSVADQITAAYVPRRLCALRASPFGDVLPPALRFQNRVMCDSRTLAASNNSSLPSVILPMMSFSLDWYIFGVSPNSAPASLPSCRPGTRARITQSLPPEERRNFSIGMAVNEREASRPALWWPCARDRLVRTGALDAIINLTMET</sequence>
<dbReference type="Proteomes" id="UP000183174">
    <property type="component" value="Unassembled WGS sequence"/>
</dbReference>
<evidence type="ECO:0000313" key="2">
    <source>
        <dbReference type="Proteomes" id="UP000183174"/>
    </source>
</evidence>
<evidence type="ECO:0000313" key="1">
    <source>
        <dbReference type="EMBL" id="SCB51124.1"/>
    </source>
</evidence>
<proteinExistence type="predicted"/>
<organism evidence="1 2">
    <name type="scientific">Bradyrhizobium yuanmingense</name>
    <dbReference type="NCBI Taxonomy" id="108015"/>
    <lineage>
        <taxon>Bacteria</taxon>
        <taxon>Pseudomonadati</taxon>
        <taxon>Pseudomonadota</taxon>
        <taxon>Alphaproteobacteria</taxon>
        <taxon>Hyphomicrobiales</taxon>
        <taxon>Nitrobacteraceae</taxon>
        <taxon>Bradyrhizobium</taxon>
    </lineage>
</organism>
<accession>A0A1C3XGM4</accession>
<name>A0A1C3XGM4_9BRAD</name>
<reference evidence="1 2" key="1">
    <citation type="submission" date="2016-08" db="EMBL/GenBank/DDBJ databases">
        <authorList>
            <person name="Seilhamer J.J."/>
        </authorList>
    </citation>
    <scope>NUCLEOTIDE SEQUENCE [LARGE SCALE GENOMIC DNA]</scope>
    <source>
        <strain evidence="1 2">CCBAU 10071</strain>
    </source>
</reference>
<gene>
    <name evidence="1" type="ORF">GA0061099_101525</name>
</gene>
<dbReference type="AlphaFoldDB" id="A0A1C3XGM4"/>